<evidence type="ECO:0000259" key="7">
    <source>
        <dbReference type="PROSITE" id="PS51551"/>
    </source>
</evidence>
<evidence type="ECO:0000313" key="8">
    <source>
        <dbReference type="WBParaSite" id="ASIM_0000047601-mRNA-1"/>
    </source>
</evidence>
<keyword evidence="2" id="KW-0732">Signal</keyword>
<name>A0A0M3IYZ7_ANISI</name>
<evidence type="ECO:0000256" key="1">
    <source>
        <dbReference type="ARBA" id="ARBA00004370"/>
    </source>
</evidence>
<dbReference type="SUPFAM" id="SSF49503">
    <property type="entry name" value="Cupredoxins"/>
    <property type="match status" value="1"/>
</dbReference>
<evidence type="ECO:0000256" key="5">
    <source>
        <dbReference type="ARBA" id="ARBA00023180"/>
    </source>
</evidence>
<evidence type="ECO:0000256" key="6">
    <source>
        <dbReference type="PROSITE-ProRule" id="PRU00884"/>
    </source>
</evidence>
<reference evidence="8" key="1">
    <citation type="submission" date="2017-02" db="UniProtKB">
        <authorList>
            <consortium name="WormBaseParasite"/>
        </authorList>
    </citation>
    <scope>IDENTIFICATION</scope>
</reference>
<feature type="disulfide bond" evidence="6">
    <location>
        <begin position="19"/>
        <end position="59"/>
    </location>
</feature>
<evidence type="ECO:0000256" key="3">
    <source>
        <dbReference type="ARBA" id="ARBA00023136"/>
    </source>
</evidence>
<evidence type="ECO:0000256" key="2">
    <source>
        <dbReference type="ARBA" id="ARBA00022729"/>
    </source>
</evidence>
<protein>
    <submittedName>
        <fullName evidence="8">Ephrin (inferred by orthology to a D. melanogaster protein)</fullName>
    </submittedName>
</protein>
<dbReference type="WBParaSite" id="ASIM_0000047601-mRNA-1">
    <property type="protein sequence ID" value="ASIM_0000047601-mRNA-1"/>
    <property type="gene ID" value="ASIM_0000047601"/>
</dbReference>
<dbReference type="Pfam" id="PF00812">
    <property type="entry name" value="Ephrin"/>
    <property type="match status" value="1"/>
</dbReference>
<feature type="domain" description="Ephrin RBD" evidence="7">
    <location>
        <begin position="1"/>
        <end position="122"/>
    </location>
</feature>
<organism evidence="8">
    <name type="scientific">Anisakis simplex</name>
    <name type="common">Herring worm</name>
    <dbReference type="NCBI Taxonomy" id="6269"/>
    <lineage>
        <taxon>Eukaryota</taxon>
        <taxon>Metazoa</taxon>
        <taxon>Ecdysozoa</taxon>
        <taxon>Nematoda</taxon>
        <taxon>Chromadorea</taxon>
        <taxon>Rhabditida</taxon>
        <taxon>Spirurina</taxon>
        <taxon>Ascaridomorpha</taxon>
        <taxon>Ascaridoidea</taxon>
        <taxon>Anisakidae</taxon>
        <taxon>Anisakis</taxon>
        <taxon>Anisakis simplex complex</taxon>
    </lineage>
</organism>
<dbReference type="PROSITE" id="PS51551">
    <property type="entry name" value="EPHRIN_RBD_2"/>
    <property type="match status" value="1"/>
</dbReference>
<dbReference type="PANTHER" id="PTHR11304">
    <property type="entry name" value="EPHRIN"/>
    <property type="match status" value="1"/>
</dbReference>
<dbReference type="InterPro" id="IPR031328">
    <property type="entry name" value="Ephrin"/>
</dbReference>
<keyword evidence="4 6" id="KW-1015">Disulfide bond</keyword>
<dbReference type="GO" id="GO:0005886">
    <property type="term" value="C:plasma membrane"/>
    <property type="evidence" value="ECO:0007669"/>
    <property type="project" value="TreeGrafter"/>
</dbReference>
<dbReference type="Gene3D" id="2.60.40.420">
    <property type="entry name" value="Cupredoxins - blue copper proteins"/>
    <property type="match status" value="1"/>
</dbReference>
<dbReference type="CDD" id="cd02675">
    <property type="entry name" value="Ephrin_ectodomain"/>
    <property type="match status" value="1"/>
</dbReference>
<dbReference type="GO" id="GO:0007411">
    <property type="term" value="P:axon guidance"/>
    <property type="evidence" value="ECO:0007669"/>
    <property type="project" value="TreeGrafter"/>
</dbReference>
<comment type="similarity">
    <text evidence="6">Belongs to the ephrin family.</text>
</comment>
<sequence length="314" mass="35532">LHDPADIDAEKMDSLVIHCPTFDDHTPVDQTEQMIIYRVSQFGYENCVLDETAKVVGRCADPYLPLTIRTVFRQFTPLPSGLEYSPGNTYYFVSTSDGTAKGIGLTAGGLCLSKQLRLRVHIHATSSKDAVHGIRHHGHHRAHNTMRSRTIDSTVQTTQTPPPRYWDEFLNKLNSKESASSSWNSMNDYSSSKWQPHPSSVSSSSNQIAEALSLDNTIDDYHKGLEYERDDSAVSEALRIDPNFKLFEIHEIDDYNSMPFSSSHRLRPSTAIIILLVVMLRRFLQPLPEEFLAVDASLNWYDSKGILRSLMRMV</sequence>
<dbReference type="GO" id="GO:0046875">
    <property type="term" value="F:ephrin receptor binding"/>
    <property type="evidence" value="ECO:0007669"/>
    <property type="project" value="TreeGrafter"/>
</dbReference>
<evidence type="ECO:0000256" key="4">
    <source>
        <dbReference type="ARBA" id="ARBA00023157"/>
    </source>
</evidence>
<accession>A0A0M3IYZ7</accession>
<feature type="disulfide bond" evidence="6">
    <location>
        <begin position="47"/>
        <end position="111"/>
    </location>
</feature>
<keyword evidence="3" id="KW-0472">Membrane</keyword>
<proteinExistence type="inferred from homology"/>
<dbReference type="InterPro" id="IPR008972">
    <property type="entry name" value="Cupredoxin"/>
</dbReference>
<dbReference type="AlphaFoldDB" id="A0A0M3IYZ7"/>
<dbReference type="GO" id="GO:0048013">
    <property type="term" value="P:ephrin receptor signaling pathway"/>
    <property type="evidence" value="ECO:0007669"/>
    <property type="project" value="TreeGrafter"/>
</dbReference>
<dbReference type="InterPro" id="IPR001799">
    <property type="entry name" value="Ephrin_RBD"/>
</dbReference>
<keyword evidence="5" id="KW-0325">Glycoprotein</keyword>
<dbReference type="PANTHER" id="PTHR11304:SF29">
    <property type="entry name" value="EPHRIN"/>
    <property type="match status" value="1"/>
</dbReference>
<comment type="subcellular location">
    <subcellularLocation>
        <location evidence="1">Membrane</location>
    </subcellularLocation>
</comment>